<evidence type="ECO:0000313" key="8">
    <source>
        <dbReference type="EMBL" id="ODQ80852.1"/>
    </source>
</evidence>
<dbReference type="AlphaFoldDB" id="A0A1E3QUY5"/>
<dbReference type="InterPro" id="IPR017970">
    <property type="entry name" value="Homeobox_CS"/>
</dbReference>
<dbReference type="GO" id="GO:0000981">
    <property type="term" value="F:DNA-binding transcription factor activity, RNA polymerase II-specific"/>
    <property type="evidence" value="ECO:0007669"/>
    <property type="project" value="InterPro"/>
</dbReference>
<dbReference type="OrthoDB" id="6159439at2759"/>
<gene>
    <name evidence="8" type="ORF">BABINDRAFT_166427</name>
</gene>
<dbReference type="STRING" id="984486.A0A1E3QUY5"/>
<comment type="subcellular location">
    <subcellularLocation>
        <location evidence="1 5 6">Nucleus</location>
    </subcellularLocation>
</comment>
<dbReference type="SUPFAM" id="SSF46689">
    <property type="entry name" value="Homeodomain-like"/>
    <property type="match status" value="1"/>
</dbReference>
<feature type="domain" description="Homeobox" evidence="7">
    <location>
        <begin position="5"/>
        <end position="65"/>
    </location>
</feature>
<dbReference type="Gene3D" id="1.10.10.60">
    <property type="entry name" value="Homeodomain-like"/>
    <property type="match status" value="1"/>
</dbReference>
<name>A0A1E3QUY5_9ASCO</name>
<dbReference type="Proteomes" id="UP000094336">
    <property type="component" value="Unassembled WGS sequence"/>
</dbReference>
<dbReference type="SMART" id="SM00389">
    <property type="entry name" value="HOX"/>
    <property type="match status" value="1"/>
</dbReference>
<dbReference type="PROSITE" id="PS50071">
    <property type="entry name" value="HOMEOBOX_2"/>
    <property type="match status" value="1"/>
</dbReference>
<sequence>MSNEPHEPNKRTRASGELLDYLLMEFDNNPNPSNEAKKAISEKTGLPEKSVRIWFQNRRAKARKLEKRGSVDSTKRTRGSNASDDAGHFLALNELPVQVNDSYCFIECSTLSVGNWQRVKSGFISPSALALLMNLSPLVLTDVLERCDLLILLSRKNHEINYFFSSFFENKKILFRIFYPIASVINSSLLENQTEGEYVTTELRLSLNAPPKFCVYFSNNDTNKWCICEDFSENQQVKNAYNGGNGTGDPHALVGSKNALQFLSAYIIEHNNNQQLQHPNNLNIKLDGYEAPFDASAYMESPMGMPAKMPVMDFAQFQIETRDSPAMRYTNEYEARQKHALNIHSPGNLEDIPNLEDNLPLDNLPLNLDNSQNLDNLPLTLSLPQNVEDPLMMDDFNDGDDFITERAGLNPHPYTQAYGYDQNFTFTLTNDNTTISTPVSHPTVPITTGHSGLGAETDFAFVLDDKPEMYPENYLAKELKEFEAKDENDMLMSEEDGILGEFVGPADDDMMKDDVDEWF</sequence>
<keyword evidence="3 5" id="KW-0371">Homeobox</keyword>
<dbReference type="GeneID" id="30148281"/>
<evidence type="ECO:0000256" key="1">
    <source>
        <dbReference type="ARBA" id="ARBA00004123"/>
    </source>
</evidence>
<evidence type="ECO:0000256" key="3">
    <source>
        <dbReference type="ARBA" id="ARBA00023155"/>
    </source>
</evidence>
<organism evidence="8 9">
    <name type="scientific">Babjeviella inositovora NRRL Y-12698</name>
    <dbReference type="NCBI Taxonomy" id="984486"/>
    <lineage>
        <taxon>Eukaryota</taxon>
        <taxon>Fungi</taxon>
        <taxon>Dikarya</taxon>
        <taxon>Ascomycota</taxon>
        <taxon>Saccharomycotina</taxon>
        <taxon>Pichiomycetes</taxon>
        <taxon>Serinales incertae sedis</taxon>
        <taxon>Babjeviella</taxon>
    </lineage>
</organism>
<dbReference type="RefSeq" id="XP_018986180.1">
    <property type="nucleotide sequence ID" value="XM_019130428.1"/>
</dbReference>
<dbReference type="GO" id="GO:0000978">
    <property type="term" value="F:RNA polymerase II cis-regulatory region sequence-specific DNA binding"/>
    <property type="evidence" value="ECO:0007669"/>
    <property type="project" value="TreeGrafter"/>
</dbReference>
<evidence type="ECO:0000313" key="9">
    <source>
        <dbReference type="Proteomes" id="UP000094336"/>
    </source>
</evidence>
<dbReference type="InterPro" id="IPR001356">
    <property type="entry name" value="HD"/>
</dbReference>
<dbReference type="Pfam" id="PF00046">
    <property type="entry name" value="Homeodomain"/>
    <property type="match status" value="1"/>
</dbReference>
<dbReference type="PROSITE" id="PS00027">
    <property type="entry name" value="HOMEOBOX_1"/>
    <property type="match status" value="1"/>
</dbReference>
<feature type="DNA-binding region" description="Homeobox" evidence="5">
    <location>
        <begin position="7"/>
        <end position="66"/>
    </location>
</feature>
<evidence type="ECO:0000259" key="7">
    <source>
        <dbReference type="PROSITE" id="PS50071"/>
    </source>
</evidence>
<evidence type="ECO:0000256" key="6">
    <source>
        <dbReference type="RuleBase" id="RU000682"/>
    </source>
</evidence>
<keyword evidence="2 5" id="KW-0238">DNA-binding</keyword>
<keyword evidence="4 5" id="KW-0539">Nucleus</keyword>
<dbReference type="InterPro" id="IPR051000">
    <property type="entry name" value="Homeobox_DNA-bind_prot"/>
</dbReference>
<dbReference type="CDD" id="cd00086">
    <property type="entry name" value="homeodomain"/>
    <property type="match status" value="1"/>
</dbReference>
<dbReference type="GO" id="GO:0005634">
    <property type="term" value="C:nucleus"/>
    <property type="evidence" value="ECO:0007669"/>
    <property type="project" value="UniProtKB-SubCell"/>
</dbReference>
<dbReference type="GO" id="GO:0030154">
    <property type="term" value="P:cell differentiation"/>
    <property type="evidence" value="ECO:0007669"/>
    <property type="project" value="TreeGrafter"/>
</dbReference>
<keyword evidence="9" id="KW-1185">Reference proteome</keyword>
<dbReference type="EMBL" id="KV454429">
    <property type="protein sequence ID" value="ODQ80852.1"/>
    <property type="molecule type" value="Genomic_DNA"/>
</dbReference>
<reference evidence="9" key="1">
    <citation type="submission" date="2016-05" db="EMBL/GenBank/DDBJ databases">
        <title>Comparative genomics of biotechnologically important yeasts.</title>
        <authorList>
            <consortium name="DOE Joint Genome Institute"/>
            <person name="Riley R."/>
            <person name="Haridas S."/>
            <person name="Wolfe K.H."/>
            <person name="Lopes M.R."/>
            <person name="Hittinger C.T."/>
            <person name="Goker M."/>
            <person name="Salamov A."/>
            <person name="Wisecaver J."/>
            <person name="Long T.M."/>
            <person name="Aerts A.L."/>
            <person name="Barry K."/>
            <person name="Choi C."/>
            <person name="Clum A."/>
            <person name="Coughlan A.Y."/>
            <person name="Deshpande S."/>
            <person name="Douglass A.P."/>
            <person name="Hanson S.J."/>
            <person name="Klenk H.-P."/>
            <person name="Labutti K."/>
            <person name="Lapidus A."/>
            <person name="Lindquist E."/>
            <person name="Lipzen A."/>
            <person name="Meier-Kolthoff J.P."/>
            <person name="Ohm R.A."/>
            <person name="Otillar R.P."/>
            <person name="Pangilinan J."/>
            <person name="Peng Y."/>
            <person name="Rokas A."/>
            <person name="Rosa C.A."/>
            <person name="Scheuner C."/>
            <person name="Sibirny A.A."/>
            <person name="Slot J.C."/>
            <person name="Stielow J.B."/>
            <person name="Sun H."/>
            <person name="Kurtzman C.P."/>
            <person name="Blackwell M."/>
            <person name="Grigoriev I.V."/>
            <person name="Jeffries T.W."/>
        </authorList>
    </citation>
    <scope>NUCLEOTIDE SEQUENCE [LARGE SCALE GENOMIC DNA]</scope>
    <source>
        <strain evidence="9">NRRL Y-12698</strain>
    </source>
</reference>
<evidence type="ECO:0000256" key="5">
    <source>
        <dbReference type="PROSITE-ProRule" id="PRU00108"/>
    </source>
</evidence>
<dbReference type="PANTHER" id="PTHR24324:SF5">
    <property type="entry name" value="HEMATOPOIETICALLY-EXPRESSED HOMEOBOX PROTEIN HHEX"/>
    <property type="match status" value="1"/>
</dbReference>
<proteinExistence type="predicted"/>
<evidence type="ECO:0000256" key="4">
    <source>
        <dbReference type="ARBA" id="ARBA00023242"/>
    </source>
</evidence>
<accession>A0A1E3QUY5</accession>
<protein>
    <recommendedName>
        <fullName evidence="7">Homeobox domain-containing protein</fullName>
    </recommendedName>
</protein>
<evidence type="ECO:0000256" key="2">
    <source>
        <dbReference type="ARBA" id="ARBA00023125"/>
    </source>
</evidence>
<dbReference type="PANTHER" id="PTHR24324">
    <property type="entry name" value="HOMEOBOX PROTEIN HHEX"/>
    <property type="match status" value="1"/>
</dbReference>
<dbReference type="InterPro" id="IPR009057">
    <property type="entry name" value="Homeodomain-like_sf"/>
</dbReference>